<evidence type="ECO:0000313" key="1">
    <source>
        <dbReference type="EMBL" id="ULT97442.1"/>
    </source>
</evidence>
<protein>
    <submittedName>
        <fullName evidence="1">Uncharacterized protein</fullName>
    </submittedName>
</protein>
<dbReference type="EMBL" id="CP090894">
    <property type="protein sequence ID" value="ULT97442.1"/>
    <property type="molecule type" value="Genomic_DNA"/>
</dbReference>
<dbReference type="Proteomes" id="UP000827892">
    <property type="component" value="Chromosome IV"/>
</dbReference>
<sequence>MGKLSAHDLLDTTYVQKSYKLGKYVVEGEDYDDGQWPFNILTDDGNFELLLRIIHTCSPHEGHPHRTVDWYLGSFANIDGKTYTYPNYNNITNMGASGKNTVFGPNRFSGAFDLDGFMEDDNLEYNY</sequence>
<gene>
    <name evidence="1" type="ORF">L3Y34_005330</name>
</gene>
<reference evidence="1 2" key="1">
    <citation type="submission" date="2022-05" db="EMBL/GenBank/DDBJ databases">
        <title>Chromosome-level reference genomes for two strains of Caenorhabditis briggsae: an improved platform for comparative genomics.</title>
        <authorList>
            <person name="Stevens L."/>
            <person name="Andersen E.C."/>
        </authorList>
    </citation>
    <scope>NUCLEOTIDE SEQUENCE [LARGE SCALE GENOMIC DNA]</scope>
    <source>
        <strain evidence="1">QX1410_ONT</strain>
        <tissue evidence="1">Whole-organism</tissue>
    </source>
</reference>
<evidence type="ECO:0000313" key="2">
    <source>
        <dbReference type="Proteomes" id="UP000827892"/>
    </source>
</evidence>
<accession>A0AAE9AHJ5</accession>
<proteinExistence type="predicted"/>
<name>A0AAE9AHJ5_CAEBR</name>
<dbReference type="AlphaFoldDB" id="A0AAE9AHJ5"/>
<organism evidence="1 2">
    <name type="scientific">Caenorhabditis briggsae</name>
    <dbReference type="NCBI Taxonomy" id="6238"/>
    <lineage>
        <taxon>Eukaryota</taxon>
        <taxon>Metazoa</taxon>
        <taxon>Ecdysozoa</taxon>
        <taxon>Nematoda</taxon>
        <taxon>Chromadorea</taxon>
        <taxon>Rhabditida</taxon>
        <taxon>Rhabditina</taxon>
        <taxon>Rhabditomorpha</taxon>
        <taxon>Rhabditoidea</taxon>
        <taxon>Rhabditidae</taxon>
        <taxon>Peloderinae</taxon>
        <taxon>Caenorhabditis</taxon>
    </lineage>
</organism>